<keyword evidence="2" id="KW-0325">Glycoprotein</keyword>
<organism evidence="3 4">
    <name type="scientific">Phtheirospermum japonicum</name>
    <dbReference type="NCBI Taxonomy" id="374723"/>
    <lineage>
        <taxon>Eukaryota</taxon>
        <taxon>Viridiplantae</taxon>
        <taxon>Streptophyta</taxon>
        <taxon>Embryophyta</taxon>
        <taxon>Tracheophyta</taxon>
        <taxon>Spermatophyta</taxon>
        <taxon>Magnoliopsida</taxon>
        <taxon>eudicotyledons</taxon>
        <taxon>Gunneridae</taxon>
        <taxon>Pentapetalae</taxon>
        <taxon>asterids</taxon>
        <taxon>lamiids</taxon>
        <taxon>Lamiales</taxon>
        <taxon>Orobanchaceae</taxon>
        <taxon>Orobanchaceae incertae sedis</taxon>
        <taxon>Phtheirospermum</taxon>
    </lineage>
</organism>
<comment type="similarity">
    <text evidence="1">Belongs to the 'GDSL' lipolytic enzyme family.</text>
</comment>
<dbReference type="GO" id="GO:0016788">
    <property type="term" value="F:hydrolase activity, acting on ester bonds"/>
    <property type="evidence" value="ECO:0007669"/>
    <property type="project" value="InterPro"/>
</dbReference>
<dbReference type="PANTHER" id="PTHR22835:SF557">
    <property type="entry name" value="LIPASE_HYDROLASE FAMILY PROTEIN, PUTATIVE, EXPRESSED-RELATED"/>
    <property type="match status" value="1"/>
</dbReference>
<dbReference type="EMBL" id="BMAC01000229">
    <property type="protein sequence ID" value="GFP90887.1"/>
    <property type="molecule type" value="Genomic_DNA"/>
</dbReference>
<dbReference type="Gene3D" id="3.40.50.1110">
    <property type="entry name" value="SGNH hydrolase"/>
    <property type="match status" value="1"/>
</dbReference>
<sequence length="144" mass="15848">MYLAPSGDRDNLGCVASANRQSYAHNMALKAKLDVFRKQYPKSIIVYADYYNAYATVIKNARKYGFNELFKACCGYGGGAYNFDIFNACGSPSSRSCADPSRFINWDGVHLTEAMYKAVADGFVNGTFSQPPFGSLLSKKRQSG</sequence>
<evidence type="ECO:0000313" key="3">
    <source>
        <dbReference type="EMBL" id="GFP90887.1"/>
    </source>
</evidence>
<dbReference type="Proteomes" id="UP000653305">
    <property type="component" value="Unassembled WGS sequence"/>
</dbReference>
<evidence type="ECO:0000313" key="4">
    <source>
        <dbReference type="Proteomes" id="UP000653305"/>
    </source>
</evidence>
<keyword evidence="4" id="KW-1185">Reference proteome</keyword>
<proteinExistence type="inferred from homology"/>
<reference evidence="3" key="1">
    <citation type="submission" date="2020-07" db="EMBL/GenBank/DDBJ databases">
        <title>Ethylene signaling mediates host invasion by parasitic plants.</title>
        <authorList>
            <person name="Yoshida S."/>
        </authorList>
    </citation>
    <scope>NUCLEOTIDE SEQUENCE</scope>
    <source>
        <strain evidence="3">Okayama</strain>
    </source>
</reference>
<evidence type="ECO:0000256" key="1">
    <source>
        <dbReference type="ARBA" id="ARBA00008668"/>
    </source>
</evidence>
<dbReference type="Pfam" id="PF00657">
    <property type="entry name" value="Lipase_GDSL"/>
    <property type="match status" value="1"/>
</dbReference>
<comment type="caution">
    <text evidence="3">The sequence shown here is derived from an EMBL/GenBank/DDBJ whole genome shotgun (WGS) entry which is preliminary data.</text>
</comment>
<dbReference type="PANTHER" id="PTHR22835">
    <property type="entry name" value="ZINC FINGER FYVE DOMAIN CONTAINING PROTEIN"/>
    <property type="match status" value="1"/>
</dbReference>
<evidence type="ECO:0000256" key="2">
    <source>
        <dbReference type="ARBA" id="ARBA00023180"/>
    </source>
</evidence>
<dbReference type="OrthoDB" id="1600564at2759"/>
<protein>
    <submittedName>
        <fullName evidence="3">GDSL esterase/lipase at3g48460</fullName>
    </submittedName>
</protein>
<dbReference type="AlphaFoldDB" id="A0A830BSM0"/>
<dbReference type="InterPro" id="IPR036514">
    <property type="entry name" value="SGNH_hydro_sf"/>
</dbReference>
<accession>A0A830BSM0</accession>
<gene>
    <name evidence="3" type="ORF">PHJA_001232600</name>
</gene>
<dbReference type="InterPro" id="IPR001087">
    <property type="entry name" value="GDSL"/>
</dbReference>
<name>A0A830BSM0_9LAMI</name>
<dbReference type="SUPFAM" id="SSF52266">
    <property type="entry name" value="SGNH hydrolase"/>
    <property type="match status" value="1"/>
</dbReference>